<organism evidence="2 3">
    <name type="scientific">Corynebacterium mustelae</name>
    <dbReference type="NCBI Taxonomy" id="571915"/>
    <lineage>
        <taxon>Bacteria</taxon>
        <taxon>Bacillati</taxon>
        <taxon>Actinomycetota</taxon>
        <taxon>Actinomycetes</taxon>
        <taxon>Mycobacteriales</taxon>
        <taxon>Corynebacteriaceae</taxon>
        <taxon>Corynebacterium</taxon>
    </lineage>
</organism>
<reference evidence="2 3" key="1">
    <citation type="journal article" date="2015" name="Genome Announc.">
        <title>Complete Genome Sequence of the Type Strain Corynebacterium mustelae DSM 45274, Isolated from Various Tissues of a Male Ferret with Lethal Sepsis.</title>
        <authorList>
            <person name="Ruckert C."/>
            <person name="Eimer J."/>
            <person name="Winkler A."/>
            <person name="Tauch A."/>
        </authorList>
    </citation>
    <scope>NUCLEOTIDE SEQUENCE [LARGE SCALE GENOMIC DNA]</scope>
    <source>
        <strain evidence="2 3">DSM 45274</strain>
    </source>
</reference>
<dbReference type="PATRIC" id="fig|571915.4.peg.1379"/>
<dbReference type="STRING" id="571915.CMUST_06490"/>
<accession>A0A0G3H1G5</accession>
<feature type="domain" description="THUMP-like" evidence="1">
    <location>
        <begin position="325"/>
        <end position="391"/>
    </location>
</feature>
<reference evidence="3" key="2">
    <citation type="submission" date="2015-05" db="EMBL/GenBank/DDBJ databases">
        <title>Complete genome sequence of Corynebacterium mustelae DSM 45274, isolated from various tissues of a male ferret with lethal sepsis.</title>
        <authorList>
            <person name="Ruckert C."/>
            <person name="Albersmeier A."/>
            <person name="Winkler A."/>
            <person name="Tauch A."/>
        </authorList>
    </citation>
    <scope>NUCLEOTIDE SEQUENCE [LARGE SCALE GENOMIC DNA]</scope>
    <source>
        <strain evidence="3">DSM 45274</strain>
    </source>
</reference>
<dbReference type="Proteomes" id="UP000035199">
    <property type="component" value="Chromosome"/>
</dbReference>
<dbReference type="SUPFAM" id="SSF53335">
    <property type="entry name" value="S-adenosyl-L-methionine-dependent methyltransferases"/>
    <property type="match status" value="1"/>
</dbReference>
<dbReference type="AlphaFoldDB" id="A0A0G3H1G5"/>
<evidence type="ECO:0000313" key="2">
    <source>
        <dbReference type="EMBL" id="AKK05633.1"/>
    </source>
</evidence>
<dbReference type="OrthoDB" id="9810570at2"/>
<dbReference type="KEGG" id="cmv:CMUST_06490"/>
<dbReference type="InterPro" id="IPR041497">
    <property type="entry name" value="Thump-like"/>
</dbReference>
<keyword evidence="3" id="KW-1185">Reference proteome</keyword>
<evidence type="ECO:0000313" key="3">
    <source>
        <dbReference type="Proteomes" id="UP000035199"/>
    </source>
</evidence>
<dbReference type="RefSeq" id="WP_047261809.1">
    <property type="nucleotide sequence ID" value="NZ_CP011542.1"/>
</dbReference>
<dbReference type="Gene3D" id="3.40.50.150">
    <property type="entry name" value="Vaccinia Virus protein VP39"/>
    <property type="match status" value="1"/>
</dbReference>
<dbReference type="InterPro" id="IPR029063">
    <property type="entry name" value="SAM-dependent_MTases_sf"/>
</dbReference>
<name>A0A0G3H1G5_9CORY</name>
<dbReference type="Pfam" id="PF18096">
    <property type="entry name" value="Thump_like"/>
    <property type="match status" value="1"/>
</dbReference>
<evidence type="ECO:0000259" key="1">
    <source>
        <dbReference type="Pfam" id="PF18096"/>
    </source>
</evidence>
<gene>
    <name evidence="2" type="ORF">CMUST_06490</name>
</gene>
<dbReference type="EMBL" id="CP011542">
    <property type="protein sequence ID" value="AKK05633.1"/>
    <property type="molecule type" value="Genomic_DNA"/>
</dbReference>
<protein>
    <recommendedName>
        <fullName evidence="1">THUMP-like domain-containing protein</fullName>
    </recommendedName>
</protein>
<sequence length="396" mass="42790">MSFTPTEVDFLRAHASDIATSLAQRCLTKENSVADAEFFRQQYGEFGRAVMELATARTKSSGKLPADWLVCNESAQQATPLLVADIRAERIHAVMQDALIHDVTCSIGTEGAAIRSYGMDYLGSDIDFSRLKMAKYNQEIVEKRVAIEQLGWCGIVASDALKPGVADAAGVVIADPARRSGGRRIAKPEDLIPPLSSVISAYRYPELAIKCAPGLDFSSWDGLVSVVSLNGGVKEACLYTPGLGLGVRREAVIIRDGAAENNVIDNTHPDDVEVSPPGRFIIDPDGAIVRAGLVRHYANREALWMLDERIAYLTGDKIPAGASGFEYIETVSLKKLKSVLRSYDCGSVEILVRGLDIDPDVLRKKLKLTGSTKLAVVLTRIGSAGVALVCKARQWA</sequence>
<proteinExistence type="predicted"/>